<keyword evidence="2" id="KW-0012">Acyltransferase</keyword>
<dbReference type="InterPro" id="IPR016181">
    <property type="entry name" value="Acyl_CoA_acyltransferase"/>
</dbReference>
<dbReference type="Gene3D" id="3.40.630.30">
    <property type="match status" value="1"/>
</dbReference>
<protein>
    <submittedName>
        <fullName evidence="2">GNAT family N-acetyltransferase</fullName>
        <ecNumber evidence="2">2.3.1.-</ecNumber>
    </submittedName>
</protein>
<reference evidence="2 3" key="1">
    <citation type="submission" date="2023-12" db="EMBL/GenBank/DDBJ databases">
        <title>Blastococcus brunescens sp. nov., an actonobacterium isolated from sandstone collected in sahara desert.</title>
        <authorList>
            <person name="Gtari M."/>
            <person name="Ghodhbane F."/>
        </authorList>
    </citation>
    <scope>NUCLEOTIDE SEQUENCE [LARGE SCALE GENOMIC DNA]</scope>
    <source>
        <strain evidence="2 3">BMG 8361</strain>
    </source>
</reference>
<evidence type="ECO:0000313" key="3">
    <source>
        <dbReference type="Proteomes" id="UP001324287"/>
    </source>
</evidence>
<dbReference type="SUPFAM" id="SSF55729">
    <property type="entry name" value="Acyl-CoA N-acyltransferases (Nat)"/>
    <property type="match status" value="1"/>
</dbReference>
<keyword evidence="3" id="KW-1185">Reference proteome</keyword>
<evidence type="ECO:0000313" key="2">
    <source>
        <dbReference type="EMBL" id="WRL66946.1"/>
    </source>
</evidence>
<dbReference type="Proteomes" id="UP001324287">
    <property type="component" value="Chromosome"/>
</dbReference>
<proteinExistence type="predicted"/>
<dbReference type="EMBL" id="CP141261">
    <property type="protein sequence ID" value="WRL66946.1"/>
    <property type="molecule type" value="Genomic_DNA"/>
</dbReference>
<dbReference type="EC" id="2.3.1.-" evidence="2"/>
<gene>
    <name evidence="2" type="ORF">U6N30_11685</name>
</gene>
<dbReference type="GO" id="GO:0016746">
    <property type="term" value="F:acyltransferase activity"/>
    <property type="evidence" value="ECO:0007669"/>
    <property type="project" value="UniProtKB-KW"/>
</dbReference>
<keyword evidence="2" id="KW-0808">Transferase</keyword>
<feature type="domain" description="N-acetyltransferase" evidence="1">
    <location>
        <begin position="2"/>
        <end position="32"/>
    </location>
</feature>
<dbReference type="InterPro" id="IPR000182">
    <property type="entry name" value="GNAT_dom"/>
</dbReference>
<dbReference type="RefSeq" id="WP_324278257.1">
    <property type="nucleotide sequence ID" value="NZ_CP141261.1"/>
</dbReference>
<organism evidence="2 3">
    <name type="scientific">Blastococcus brunescens</name>
    <dbReference type="NCBI Taxonomy" id="1564165"/>
    <lineage>
        <taxon>Bacteria</taxon>
        <taxon>Bacillati</taxon>
        <taxon>Actinomycetota</taxon>
        <taxon>Actinomycetes</taxon>
        <taxon>Geodermatophilales</taxon>
        <taxon>Geodermatophilaceae</taxon>
        <taxon>Blastococcus</taxon>
    </lineage>
</organism>
<name>A0ABZ1BAR2_9ACTN</name>
<accession>A0ABZ1BAR2</accession>
<sequence length="39" mass="4374">MTARGFYERAGYEAVGGEYEEAGILHVTMRRSLRSPGRV</sequence>
<dbReference type="Pfam" id="PF13673">
    <property type="entry name" value="Acetyltransf_10"/>
    <property type="match status" value="1"/>
</dbReference>
<evidence type="ECO:0000259" key="1">
    <source>
        <dbReference type="Pfam" id="PF13673"/>
    </source>
</evidence>